<dbReference type="InterPro" id="IPR001320">
    <property type="entry name" value="Iontro_rcpt_C"/>
</dbReference>
<dbReference type="PANTHER" id="PTHR35936">
    <property type="entry name" value="MEMBRANE-BOUND LYTIC MUREIN TRANSGLYCOSYLASE F"/>
    <property type="match status" value="1"/>
</dbReference>
<dbReference type="SMART" id="SM00062">
    <property type="entry name" value="PBPb"/>
    <property type="match status" value="1"/>
</dbReference>
<feature type="chain" id="PRO_5037087147" evidence="2">
    <location>
        <begin position="23"/>
        <end position="263"/>
    </location>
</feature>
<reference evidence="5" key="1">
    <citation type="submission" date="2021-06" db="EMBL/GenBank/DDBJ databases">
        <title>Novel species in genus Arthrobacter.</title>
        <authorList>
            <person name="Zhang G."/>
        </authorList>
    </citation>
    <scope>NUCLEOTIDE SEQUENCE</scope>
    <source>
        <strain evidence="5">Zg-ZUI122</strain>
    </source>
</reference>
<protein>
    <submittedName>
        <fullName evidence="5">Basic amino acid ABC transporter substrate-binding protein</fullName>
    </submittedName>
</protein>
<dbReference type="KEGG" id="asun:KG104_15120"/>
<evidence type="ECO:0000313" key="5">
    <source>
        <dbReference type="EMBL" id="QWQ35773.1"/>
    </source>
</evidence>
<dbReference type="SMART" id="SM00079">
    <property type="entry name" value="PBPe"/>
    <property type="match status" value="1"/>
</dbReference>
<organism evidence="5 6">
    <name type="scientific">Arthrobacter sunyaminii</name>
    <dbReference type="NCBI Taxonomy" id="2816859"/>
    <lineage>
        <taxon>Bacteria</taxon>
        <taxon>Bacillati</taxon>
        <taxon>Actinomycetota</taxon>
        <taxon>Actinomycetes</taxon>
        <taxon>Micrococcales</taxon>
        <taxon>Micrococcaceae</taxon>
        <taxon>Arthrobacter</taxon>
    </lineage>
</organism>
<keyword evidence="1 2" id="KW-0732">Signal</keyword>
<evidence type="ECO:0000259" key="3">
    <source>
        <dbReference type="SMART" id="SM00062"/>
    </source>
</evidence>
<accession>A0A975S526</accession>
<dbReference type="Gene3D" id="3.40.190.10">
    <property type="entry name" value="Periplasmic binding protein-like II"/>
    <property type="match status" value="2"/>
</dbReference>
<dbReference type="PROSITE" id="PS51257">
    <property type="entry name" value="PROKAR_LIPOPROTEIN"/>
    <property type="match status" value="1"/>
</dbReference>
<dbReference type="CDD" id="cd13624">
    <property type="entry name" value="PBP2_Arg_Lys_His"/>
    <property type="match status" value="1"/>
</dbReference>
<evidence type="ECO:0000256" key="1">
    <source>
        <dbReference type="ARBA" id="ARBA00022729"/>
    </source>
</evidence>
<dbReference type="EMBL" id="CP076456">
    <property type="protein sequence ID" value="QWQ35773.1"/>
    <property type="molecule type" value="Genomic_DNA"/>
</dbReference>
<dbReference type="GO" id="GO:0016020">
    <property type="term" value="C:membrane"/>
    <property type="evidence" value="ECO:0007669"/>
    <property type="project" value="InterPro"/>
</dbReference>
<feature type="domain" description="Solute-binding protein family 3/N-terminal" evidence="3">
    <location>
        <begin position="43"/>
        <end position="263"/>
    </location>
</feature>
<dbReference type="PANTHER" id="PTHR35936:SF17">
    <property type="entry name" value="ARGININE-BINDING EXTRACELLULAR PROTEIN ARTP"/>
    <property type="match status" value="1"/>
</dbReference>
<sequence length="263" mass="27926">MLYKTRTALAAVLAVGALTATACSGGSGSAETESGIPIVNDGALTVCSNVPFEPFEYVGEDGEYTGFDMDLSREIAAGMGLELEVQNASFDGLQSGTVLAANQCDLIAAAMTITPEREANLAFSDPYYDSLQSLLVPADSPAKSLEDMSGKRIGIQQGTTGETYARDNAPSDTEVIAYQTDADLFQALQAGNIDGVFQDLPVNLKHADDKNFSLAGTYSTGESYGLAAKKDGSEKLITEINAQLAEMHSNGKYQEIYDKYFTE</sequence>
<evidence type="ECO:0000256" key="2">
    <source>
        <dbReference type="SAM" id="SignalP"/>
    </source>
</evidence>
<evidence type="ECO:0000259" key="4">
    <source>
        <dbReference type="SMART" id="SM00079"/>
    </source>
</evidence>
<name>A0A975S526_9MICC</name>
<feature type="signal peptide" evidence="2">
    <location>
        <begin position="1"/>
        <end position="22"/>
    </location>
</feature>
<evidence type="ECO:0000313" key="6">
    <source>
        <dbReference type="Proteomes" id="UP000680588"/>
    </source>
</evidence>
<dbReference type="SUPFAM" id="SSF53850">
    <property type="entry name" value="Periplasmic binding protein-like II"/>
    <property type="match status" value="1"/>
</dbReference>
<dbReference type="GO" id="GO:0015276">
    <property type="term" value="F:ligand-gated monoatomic ion channel activity"/>
    <property type="evidence" value="ECO:0007669"/>
    <property type="project" value="InterPro"/>
</dbReference>
<dbReference type="InterPro" id="IPR001638">
    <property type="entry name" value="Solute-binding_3/MltF_N"/>
</dbReference>
<proteinExistence type="predicted"/>
<dbReference type="Proteomes" id="UP000680588">
    <property type="component" value="Chromosome"/>
</dbReference>
<gene>
    <name evidence="5" type="ORF">KG104_15120</name>
</gene>
<feature type="domain" description="Ionotropic glutamate receptor C-terminal" evidence="4">
    <location>
        <begin position="43"/>
        <end position="263"/>
    </location>
</feature>
<keyword evidence="6" id="KW-1185">Reference proteome</keyword>
<dbReference type="Pfam" id="PF00497">
    <property type="entry name" value="SBP_bac_3"/>
    <property type="match status" value="1"/>
</dbReference>
<dbReference type="AlphaFoldDB" id="A0A975S526"/>
<dbReference type="RefSeq" id="WP_104160366.1">
    <property type="nucleotide sequence ID" value="NZ_CP076456.1"/>
</dbReference>